<dbReference type="PROSITE" id="PS51471">
    <property type="entry name" value="FE2OG_OXY"/>
    <property type="match status" value="1"/>
</dbReference>
<dbReference type="EMBL" id="QGKL01000026">
    <property type="protein sequence ID" value="PWQ96827.1"/>
    <property type="molecule type" value="Genomic_DNA"/>
</dbReference>
<reference evidence="3 4" key="1">
    <citation type="submission" date="2018-05" db="EMBL/GenBank/DDBJ databases">
        <title>Leucothrix arctica sp. nov., isolated from Arctic seawater.</title>
        <authorList>
            <person name="Choi A."/>
            <person name="Baek K."/>
        </authorList>
    </citation>
    <scope>NUCLEOTIDE SEQUENCE [LARGE SCALE GENOMIC DNA]</scope>
    <source>
        <strain evidence="3 4">IMCC9719</strain>
    </source>
</reference>
<keyword evidence="1" id="KW-0479">Metal-binding</keyword>
<evidence type="ECO:0000313" key="4">
    <source>
        <dbReference type="Proteomes" id="UP000245506"/>
    </source>
</evidence>
<feature type="domain" description="Fe2OG dioxygenase" evidence="2">
    <location>
        <begin position="130"/>
        <end position="241"/>
    </location>
</feature>
<gene>
    <name evidence="3" type="ORF">DKT75_08660</name>
</gene>
<comment type="caution">
    <text evidence="3">The sequence shown here is derived from an EMBL/GenBank/DDBJ whole genome shotgun (WGS) entry which is preliminary data.</text>
</comment>
<evidence type="ECO:0000259" key="2">
    <source>
        <dbReference type="PROSITE" id="PS51471"/>
    </source>
</evidence>
<protein>
    <submittedName>
        <fullName evidence="3">ArpA protein</fullName>
    </submittedName>
</protein>
<dbReference type="Gene3D" id="2.60.120.620">
    <property type="entry name" value="q2cbj1_9rhob like domain"/>
    <property type="match status" value="1"/>
</dbReference>
<keyword evidence="4" id="KW-1185">Reference proteome</keyword>
<dbReference type="AlphaFoldDB" id="A0A317CEK4"/>
<dbReference type="OrthoDB" id="9798229at2"/>
<sequence length="260" mass="28838">MQTLSNIINTNKHPIDDREFRANCKAQLDDKGALVLPNFFTDAAISQVKAQSAENQHLAWFCKQSHNMFLTPPDADYSMTHPRNIEVTSSKGCITDDQVSLDSPLHTLYDSAAFKSFLCDVLGEAALYEYADPLSSINVHFASEGQELGWHFDNSSFAITMMIQKSVGGGAFEYVKDVRDADNGEMNFEGVEHILKGEVPVQTLAIEEGSLVLFRGRNSMHRVTPTEGDTTRMLVVLAYNGQQGVELSESARMTFYGRLA</sequence>
<dbReference type="GO" id="GO:0016491">
    <property type="term" value="F:oxidoreductase activity"/>
    <property type="evidence" value="ECO:0007669"/>
    <property type="project" value="UniProtKB-KW"/>
</dbReference>
<evidence type="ECO:0000313" key="3">
    <source>
        <dbReference type="EMBL" id="PWQ96827.1"/>
    </source>
</evidence>
<dbReference type="InterPro" id="IPR005123">
    <property type="entry name" value="Oxoglu/Fe-dep_dioxygenase_dom"/>
</dbReference>
<comment type="similarity">
    <text evidence="1">Belongs to the iron/ascorbate-dependent oxidoreductase family.</text>
</comment>
<evidence type="ECO:0000256" key="1">
    <source>
        <dbReference type="RuleBase" id="RU003682"/>
    </source>
</evidence>
<organism evidence="3 4">
    <name type="scientific">Leucothrix arctica</name>
    <dbReference type="NCBI Taxonomy" id="1481894"/>
    <lineage>
        <taxon>Bacteria</taxon>
        <taxon>Pseudomonadati</taxon>
        <taxon>Pseudomonadota</taxon>
        <taxon>Gammaproteobacteria</taxon>
        <taxon>Thiotrichales</taxon>
        <taxon>Thiotrichaceae</taxon>
        <taxon>Leucothrix</taxon>
    </lineage>
</organism>
<dbReference type="RefSeq" id="WP_109823025.1">
    <property type="nucleotide sequence ID" value="NZ_QGKL01000026.1"/>
</dbReference>
<keyword evidence="1" id="KW-0408">Iron</keyword>
<accession>A0A317CEK4</accession>
<dbReference type="SUPFAM" id="SSF51197">
    <property type="entry name" value="Clavaminate synthase-like"/>
    <property type="match status" value="1"/>
</dbReference>
<keyword evidence="1" id="KW-0560">Oxidoreductase</keyword>
<proteinExistence type="inferred from homology"/>
<dbReference type="Pfam" id="PF23169">
    <property type="entry name" value="HalD"/>
    <property type="match status" value="1"/>
</dbReference>
<name>A0A317CEK4_9GAMM</name>
<dbReference type="Proteomes" id="UP000245506">
    <property type="component" value="Unassembled WGS sequence"/>
</dbReference>
<dbReference type="GO" id="GO:0046872">
    <property type="term" value="F:metal ion binding"/>
    <property type="evidence" value="ECO:0007669"/>
    <property type="project" value="UniProtKB-KW"/>
</dbReference>
<dbReference type="InterPro" id="IPR056470">
    <property type="entry name" value="BesD/HalB-like"/>
</dbReference>